<accession>A0ABP1RV33</accession>
<keyword evidence="1" id="KW-0812">Transmembrane</keyword>
<sequence length="311" mass="36064">MERDPNYAAQLTTEAFWAGGIKYKGRPSLTRIPQFVETFGYGSDIISKSELPRRVLASAAFGLLVLGAVPGVSCEILLMASAMLVFGKLLKQLKKLNQDESYQLDEERVDWFQRMVMAMLKKFPLLNRVDNMNELEDQLNSYPMWFDNSITTPMFRNHRNERNRNINQKFREQLHVYNQLFILMTSCNYAARLFFPLLAFLGISISVAMTYGVIMLHEEMELYLYIFACFIDTISFVLIFFYCFHGSMLLVLSTGLIEFWKKKNMGKAEMKRTRAMLPIVCMLGHFFSAKRSTFLDIMSNILDYTISFIVS</sequence>
<dbReference type="EMBL" id="CAXLJM020000111">
    <property type="protein sequence ID" value="CAL8136175.1"/>
    <property type="molecule type" value="Genomic_DNA"/>
</dbReference>
<dbReference type="Proteomes" id="UP001642540">
    <property type="component" value="Unassembled WGS sequence"/>
</dbReference>
<name>A0ABP1RV33_9HEXA</name>
<feature type="transmembrane region" description="Helical" evidence="1">
    <location>
        <begin position="59"/>
        <end position="86"/>
    </location>
</feature>
<gene>
    <name evidence="2" type="ORF">ODALV1_LOCUS26318</name>
</gene>
<keyword evidence="1" id="KW-1133">Transmembrane helix</keyword>
<evidence type="ECO:0000256" key="1">
    <source>
        <dbReference type="SAM" id="Phobius"/>
    </source>
</evidence>
<evidence type="ECO:0008006" key="4">
    <source>
        <dbReference type="Google" id="ProtNLM"/>
    </source>
</evidence>
<evidence type="ECO:0000313" key="3">
    <source>
        <dbReference type="Proteomes" id="UP001642540"/>
    </source>
</evidence>
<proteinExistence type="predicted"/>
<feature type="transmembrane region" description="Helical" evidence="1">
    <location>
        <begin position="222"/>
        <end position="252"/>
    </location>
</feature>
<evidence type="ECO:0000313" key="2">
    <source>
        <dbReference type="EMBL" id="CAL8136175.1"/>
    </source>
</evidence>
<keyword evidence="1" id="KW-0472">Membrane</keyword>
<organism evidence="2 3">
    <name type="scientific">Orchesella dallaii</name>
    <dbReference type="NCBI Taxonomy" id="48710"/>
    <lineage>
        <taxon>Eukaryota</taxon>
        <taxon>Metazoa</taxon>
        <taxon>Ecdysozoa</taxon>
        <taxon>Arthropoda</taxon>
        <taxon>Hexapoda</taxon>
        <taxon>Collembola</taxon>
        <taxon>Entomobryomorpha</taxon>
        <taxon>Entomobryoidea</taxon>
        <taxon>Orchesellidae</taxon>
        <taxon>Orchesellinae</taxon>
        <taxon>Orchesella</taxon>
    </lineage>
</organism>
<reference evidence="2 3" key="1">
    <citation type="submission" date="2024-08" db="EMBL/GenBank/DDBJ databases">
        <authorList>
            <person name="Cucini C."/>
            <person name="Frati F."/>
        </authorList>
    </citation>
    <scope>NUCLEOTIDE SEQUENCE [LARGE SCALE GENOMIC DNA]</scope>
</reference>
<keyword evidence="3" id="KW-1185">Reference proteome</keyword>
<protein>
    <recommendedName>
        <fullName evidence="4">Odorant receptor</fullName>
    </recommendedName>
</protein>
<feature type="transmembrane region" description="Helical" evidence="1">
    <location>
        <begin position="193"/>
        <end position="216"/>
    </location>
</feature>
<comment type="caution">
    <text evidence="2">The sequence shown here is derived from an EMBL/GenBank/DDBJ whole genome shotgun (WGS) entry which is preliminary data.</text>
</comment>